<evidence type="ECO:0000313" key="1">
    <source>
        <dbReference type="EMBL" id="UOO89633.1"/>
    </source>
</evidence>
<keyword evidence="2" id="KW-1185">Reference proteome</keyword>
<proteinExistence type="predicted"/>
<sequence>MALMDSAEALYLAATFLGSSNVGETTPNKIKSLFDTAEMIQQEYERRFIHEAKYRRTDFYG</sequence>
<dbReference type="Proteomes" id="UP000832011">
    <property type="component" value="Chromosome"/>
</dbReference>
<evidence type="ECO:0000313" key="2">
    <source>
        <dbReference type="Proteomes" id="UP000832011"/>
    </source>
</evidence>
<reference evidence="1 2" key="1">
    <citation type="journal article" date="2022" name="Res Sq">
        <title>Evolution of multicellular longitudinally dividing oral cavity symbionts (Neisseriaceae).</title>
        <authorList>
            <person name="Nyongesa S."/>
            <person name="Weber P."/>
            <person name="Bernet E."/>
            <person name="Pullido F."/>
            <person name="Nieckarz M."/>
            <person name="Delaby M."/>
            <person name="Nieves C."/>
            <person name="Viehboeck T."/>
            <person name="Krause N."/>
            <person name="Rivera-Millot A."/>
            <person name="Nakamura A."/>
            <person name="Vischer N."/>
            <person name="VanNieuwenhze M."/>
            <person name="Brun Y."/>
            <person name="Cava F."/>
            <person name="Bulgheresi S."/>
            <person name="Veyrier F."/>
        </authorList>
    </citation>
    <scope>NUCLEOTIDE SEQUENCE [LARGE SCALE GENOMIC DNA]</scope>
    <source>
        <strain evidence="1 2">SN4</strain>
    </source>
</reference>
<dbReference type="EMBL" id="CP091511">
    <property type="protein sequence ID" value="UOO89633.1"/>
    <property type="molecule type" value="Genomic_DNA"/>
</dbReference>
<dbReference type="RefSeq" id="WP_147645333.1">
    <property type="nucleotide sequence ID" value="NZ_CABKVG010000007.1"/>
</dbReference>
<organism evidence="1 2">
    <name type="scientific">Vitreoscilla massiliensis</name>
    <dbReference type="NCBI Taxonomy" id="1689272"/>
    <lineage>
        <taxon>Bacteria</taxon>
        <taxon>Pseudomonadati</taxon>
        <taxon>Pseudomonadota</taxon>
        <taxon>Betaproteobacteria</taxon>
        <taxon>Neisseriales</taxon>
        <taxon>Neisseriaceae</taxon>
        <taxon>Vitreoscilla</taxon>
    </lineage>
</organism>
<name>A0ABY4E1G2_9NEIS</name>
<accession>A0ABY4E1G2</accession>
<gene>
    <name evidence="1" type="ORF">LVJ82_01205</name>
</gene>
<protein>
    <submittedName>
        <fullName evidence="1">Uncharacterized protein</fullName>
    </submittedName>
</protein>